<dbReference type="GO" id="GO:0006355">
    <property type="term" value="P:regulation of DNA-templated transcription"/>
    <property type="evidence" value="ECO:0007669"/>
    <property type="project" value="InterPro"/>
</dbReference>
<feature type="region of interest" description="Disordered" evidence="1">
    <location>
        <begin position="120"/>
        <end position="156"/>
    </location>
</feature>
<feature type="compositionally biased region" description="Basic residues" evidence="1">
    <location>
        <begin position="129"/>
        <end position="156"/>
    </location>
</feature>
<dbReference type="GO" id="GO:0001046">
    <property type="term" value="F:core promoter sequence-specific DNA binding"/>
    <property type="evidence" value="ECO:0007669"/>
    <property type="project" value="TreeGrafter"/>
</dbReference>
<accession>A0A1T4WJY0</accession>
<reference evidence="4" key="1">
    <citation type="submission" date="2017-02" db="EMBL/GenBank/DDBJ databases">
        <authorList>
            <person name="Varghese N."/>
            <person name="Submissions S."/>
        </authorList>
    </citation>
    <scope>NUCLEOTIDE SEQUENCE [LARGE SCALE GENOMIC DNA]</scope>
    <source>
        <strain evidence="4">ATCC 700200</strain>
    </source>
</reference>
<gene>
    <name evidence="3" type="ORF">SAMN02745166_00273</name>
</gene>
<dbReference type="OrthoDB" id="9796786at2"/>
<dbReference type="SMART" id="SM00530">
    <property type="entry name" value="HTH_XRE"/>
    <property type="match status" value="1"/>
</dbReference>
<proteinExistence type="predicted"/>
<dbReference type="PANTHER" id="PTHR40455:SF1">
    <property type="entry name" value="ANTITOXIN HIGA"/>
    <property type="match status" value="1"/>
</dbReference>
<feature type="domain" description="HTH cro/C1-type" evidence="2">
    <location>
        <begin position="63"/>
        <end position="116"/>
    </location>
</feature>
<evidence type="ECO:0000259" key="2">
    <source>
        <dbReference type="PROSITE" id="PS50943"/>
    </source>
</evidence>
<dbReference type="Proteomes" id="UP000190774">
    <property type="component" value="Unassembled WGS sequence"/>
</dbReference>
<evidence type="ECO:0000256" key="1">
    <source>
        <dbReference type="SAM" id="MobiDB-lite"/>
    </source>
</evidence>
<dbReference type="PROSITE" id="PS50943">
    <property type="entry name" value="HTH_CROC1"/>
    <property type="match status" value="1"/>
</dbReference>
<organism evidence="3 4">
    <name type="scientific">Prosthecobacter debontii</name>
    <dbReference type="NCBI Taxonomy" id="48467"/>
    <lineage>
        <taxon>Bacteria</taxon>
        <taxon>Pseudomonadati</taxon>
        <taxon>Verrucomicrobiota</taxon>
        <taxon>Verrucomicrobiia</taxon>
        <taxon>Verrucomicrobiales</taxon>
        <taxon>Verrucomicrobiaceae</taxon>
        <taxon>Prosthecobacter</taxon>
    </lineage>
</organism>
<dbReference type="InterPro" id="IPR039060">
    <property type="entry name" value="Antitox_HigA"/>
</dbReference>
<dbReference type="Pfam" id="PF01381">
    <property type="entry name" value="HTH_3"/>
    <property type="match status" value="1"/>
</dbReference>
<evidence type="ECO:0000313" key="4">
    <source>
        <dbReference type="Proteomes" id="UP000190774"/>
    </source>
</evidence>
<evidence type="ECO:0000313" key="3">
    <source>
        <dbReference type="EMBL" id="SKA76941.1"/>
    </source>
</evidence>
<dbReference type="EMBL" id="FUYE01000001">
    <property type="protein sequence ID" value="SKA76941.1"/>
    <property type="molecule type" value="Genomic_DNA"/>
</dbReference>
<name>A0A1T4WJY0_9BACT</name>
<dbReference type="InterPro" id="IPR010982">
    <property type="entry name" value="Lambda_DNA-bd_dom_sf"/>
</dbReference>
<keyword evidence="4" id="KW-1185">Reference proteome</keyword>
<dbReference type="PANTHER" id="PTHR40455">
    <property type="entry name" value="ANTITOXIN HIGA"/>
    <property type="match status" value="1"/>
</dbReference>
<sequence>MNIFPIHTRADHQKAMKRVSELMQLDPSPSSSESDELEVLAELIEAYEKKHHDLGSPTPAELIAFVMEQRGLTKGEMASYLGSPSRVSEVLNGKRALTLPMIRNLHVQLGLPLEPLVMGTASNPSSRPAKPRRSVVLRQKKATAMSKKRRVQSKAL</sequence>
<dbReference type="Gene3D" id="1.10.260.40">
    <property type="entry name" value="lambda repressor-like DNA-binding domains"/>
    <property type="match status" value="1"/>
</dbReference>
<protein>
    <submittedName>
        <fullName evidence="3">HTH-type transcriptional regulator / antitoxin HigA</fullName>
    </submittedName>
</protein>
<dbReference type="CDD" id="cd00093">
    <property type="entry name" value="HTH_XRE"/>
    <property type="match status" value="1"/>
</dbReference>
<dbReference type="AlphaFoldDB" id="A0A1T4WJY0"/>
<dbReference type="SUPFAM" id="SSF47413">
    <property type="entry name" value="lambda repressor-like DNA-binding domains"/>
    <property type="match status" value="1"/>
</dbReference>
<dbReference type="InterPro" id="IPR001387">
    <property type="entry name" value="Cro/C1-type_HTH"/>
</dbReference>